<dbReference type="GeneID" id="43595332"/>
<dbReference type="PANTHER" id="PTHR42083:SF1">
    <property type="entry name" value="MARVEL DOMAIN-CONTAINING PROTEIN"/>
    <property type="match status" value="1"/>
</dbReference>
<feature type="transmembrane region" description="Helical" evidence="1">
    <location>
        <begin position="124"/>
        <end position="147"/>
    </location>
</feature>
<keyword evidence="1" id="KW-0472">Membrane</keyword>
<keyword evidence="1" id="KW-1133">Transmembrane helix</keyword>
<evidence type="ECO:0000313" key="3">
    <source>
        <dbReference type="Proteomes" id="UP000254866"/>
    </source>
</evidence>
<feature type="transmembrane region" description="Helical" evidence="1">
    <location>
        <begin position="52"/>
        <end position="73"/>
    </location>
</feature>
<keyword evidence="1" id="KW-0812">Transmembrane</keyword>
<proteinExistence type="predicted"/>
<feature type="transmembrane region" description="Helical" evidence="1">
    <location>
        <begin position="85"/>
        <end position="104"/>
    </location>
</feature>
<dbReference type="OrthoDB" id="5363290at2759"/>
<keyword evidence="3" id="KW-1185">Reference proteome</keyword>
<protein>
    <recommendedName>
        <fullName evidence="4">MARVEL domain-containing protein</fullName>
    </recommendedName>
</protein>
<evidence type="ECO:0000313" key="2">
    <source>
        <dbReference type="EMBL" id="RDL42504.1"/>
    </source>
</evidence>
<dbReference type="PANTHER" id="PTHR42083">
    <property type="entry name" value="MARVEL DOMAIN-CONTAINING PROTEIN"/>
    <property type="match status" value="1"/>
</dbReference>
<dbReference type="EMBL" id="NPIC01000001">
    <property type="protein sequence ID" value="RDL42504.1"/>
    <property type="molecule type" value="Genomic_DNA"/>
</dbReference>
<dbReference type="AlphaFoldDB" id="A0A370U408"/>
<organism evidence="2 3">
    <name type="scientific">Venustampulla echinocandica</name>
    <dbReference type="NCBI Taxonomy" id="2656787"/>
    <lineage>
        <taxon>Eukaryota</taxon>
        <taxon>Fungi</taxon>
        <taxon>Dikarya</taxon>
        <taxon>Ascomycota</taxon>
        <taxon>Pezizomycotina</taxon>
        <taxon>Leotiomycetes</taxon>
        <taxon>Helotiales</taxon>
        <taxon>Pleuroascaceae</taxon>
        <taxon>Venustampulla</taxon>
    </lineage>
</organism>
<accession>A0A370U408</accession>
<reference evidence="2 3" key="1">
    <citation type="journal article" date="2018" name="IMA Fungus">
        <title>IMA Genome-F 9: Draft genome sequence of Annulohypoxylon stygium, Aspergillus mulundensis, Berkeleyomyces basicola (syn. Thielaviopsis basicola), Ceratocystis smalleyi, two Cercospora beticola strains, Coleophoma cylindrospora, Fusarium fracticaudum, Phialophora cf. hyalina, and Morchella septimelata.</title>
        <authorList>
            <person name="Wingfield B.D."/>
            <person name="Bills G.F."/>
            <person name="Dong Y."/>
            <person name="Huang W."/>
            <person name="Nel W.J."/>
            <person name="Swalarsk-Parry B.S."/>
            <person name="Vaghefi N."/>
            <person name="Wilken P.M."/>
            <person name="An Z."/>
            <person name="de Beer Z.W."/>
            <person name="De Vos L."/>
            <person name="Chen L."/>
            <person name="Duong T.A."/>
            <person name="Gao Y."/>
            <person name="Hammerbacher A."/>
            <person name="Kikkert J.R."/>
            <person name="Li Y."/>
            <person name="Li H."/>
            <person name="Li K."/>
            <person name="Li Q."/>
            <person name="Liu X."/>
            <person name="Ma X."/>
            <person name="Naidoo K."/>
            <person name="Pethybridge S.J."/>
            <person name="Sun J."/>
            <person name="Steenkamp E.T."/>
            <person name="van der Nest M.A."/>
            <person name="van Wyk S."/>
            <person name="Wingfield M.J."/>
            <person name="Xiong C."/>
            <person name="Yue Q."/>
            <person name="Zhang X."/>
        </authorList>
    </citation>
    <scope>NUCLEOTIDE SEQUENCE [LARGE SCALE GENOMIC DNA]</scope>
    <source>
        <strain evidence="2 3">BP 5553</strain>
    </source>
</reference>
<gene>
    <name evidence="2" type="ORF">BP5553_02483</name>
</gene>
<feature type="transmembrane region" description="Helical" evidence="1">
    <location>
        <begin position="20"/>
        <end position="37"/>
    </location>
</feature>
<sequence length="232" mass="25719">MPSYYWNISGLSGPLIRVTLRTFQIIFALIVAALYGVDLQHATKTHTKANSAWVYAEVVASLSILTCTVHLCVTITRIGSCVWDWVVFLLWVSQFGVFAAIYIGGKSGTDKIAIESVSRMQAAVWIDMVNMLLWLGTAGGGIVWCCTERRARRRIDRMKLDEEAADASGDHRQSHPGEVDKRVVARGPEMFNIASVESRLKGGNENSMKHKVEDIDGESVYDIKCWGKGGYS</sequence>
<dbReference type="RefSeq" id="XP_031875160.1">
    <property type="nucleotide sequence ID" value="XM_032011106.1"/>
</dbReference>
<evidence type="ECO:0000256" key="1">
    <source>
        <dbReference type="SAM" id="Phobius"/>
    </source>
</evidence>
<dbReference type="Proteomes" id="UP000254866">
    <property type="component" value="Unassembled WGS sequence"/>
</dbReference>
<evidence type="ECO:0008006" key="4">
    <source>
        <dbReference type="Google" id="ProtNLM"/>
    </source>
</evidence>
<name>A0A370U408_9HELO</name>
<comment type="caution">
    <text evidence="2">The sequence shown here is derived from an EMBL/GenBank/DDBJ whole genome shotgun (WGS) entry which is preliminary data.</text>
</comment>